<dbReference type="AlphaFoldDB" id="A0A6N9HLY7"/>
<accession>A0A6N9HLY7</accession>
<comment type="caution">
    <text evidence="1">The sequence shown here is derived from an EMBL/GenBank/DDBJ whole genome shotgun (WGS) entry which is preliminary data.</text>
</comment>
<dbReference type="RefSeq" id="WP_161027563.1">
    <property type="nucleotide sequence ID" value="NZ_WWCJ01000018.1"/>
</dbReference>
<evidence type="ECO:0000313" key="2">
    <source>
        <dbReference type="Proteomes" id="UP000448575"/>
    </source>
</evidence>
<protein>
    <submittedName>
        <fullName evidence="1">Uncharacterized protein</fullName>
    </submittedName>
</protein>
<evidence type="ECO:0000313" key="1">
    <source>
        <dbReference type="EMBL" id="MYN04604.1"/>
    </source>
</evidence>
<dbReference type="EMBL" id="WWCJ01000018">
    <property type="protein sequence ID" value="MYN04604.1"/>
    <property type="molecule type" value="Genomic_DNA"/>
</dbReference>
<gene>
    <name evidence="1" type="ORF">GTP41_21145</name>
</gene>
<keyword evidence="2" id="KW-1185">Reference proteome</keyword>
<dbReference type="Proteomes" id="UP000448575">
    <property type="component" value="Unassembled WGS sequence"/>
</dbReference>
<reference evidence="1 2" key="1">
    <citation type="submission" date="2019-12" db="EMBL/GenBank/DDBJ databases">
        <title>Novel species isolated from a subtropical stream in China.</title>
        <authorList>
            <person name="Lu H."/>
        </authorList>
    </citation>
    <scope>NUCLEOTIDE SEQUENCE [LARGE SCALE GENOMIC DNA]</scope>
    <source>
        <strain evidence="1 2">DS3</strain>
    </source>
</reference>
<proteinExistence type="predicted"/>
<organism evidence="1 2">
    <name type="scientific">Pseudoduganella guangdongensis</name>
    <dbReference type="NCBI Taxonomy" id="2692179"/>
    <lineage>
        <taxon>Bacteria</taxon>
        <taxon>Pseudomonadati</taxon>
        <taxon>Pseudomonadota</taxon>
        <taxon>Betaproteobacteria</taxon>
        <taxon>Burkholderiales</taxon>
        <taxon>Oxalobacteraceae</taxon>
        <taxon>Telluria group</taxon>
        <taxon>Pseudoduganella</taxon>
    </lineage>
</organism>
<name>A0A6N9HLY7_9BURK</name>
<sequence length="49" mass="5034">MTESLISPMAAHGALAACLNALLTVAGAPAIRGVGRKPVLGMWFSRIGR</sequence>